<dbReference type="InterPro" id="IPR036465">
    <property type="entry name" value="vWFA_dom_sf"/>
</dbReference>
<dbReference type="Pfam" id="PF07589">
    <property type="entry name" value="PEP-CTERM"/>
    <property type="match status" value="1"/>
</dbReference>
<accession>A0ABQ3B1W5</accession>
<dbReference type="SUPFAM" id="SSF53300">
    <property type="entry name" value="vWA-like"/>
    <property type="match status" value="1"/>
</dbReference>
<proteinExistence type="predicted"/>
<evidence type="ECO:0000259" key="1">
    <source>
        <dbReference type="Pfam" id="PF07589"/>
    </source>
</evidence>
<feature type="domain" description="Ice-binding protein C-terminal" evidence="1">
    <location>
        <begin position="241"/>
        <end position="263"/>
    </location>
</feature>
<gene>
    <name evidence="2" type="ORF">GCM10007071_21840</name>
</gene>
<dbReference type="Gene3D" id="3.40.50.410">
    <property type="entry name" value="von Willebrand factor, type A domain"/>
    <property type="match status" value="1"/>
</dbReference>
<comment type="caution">
    <text evidence="2">The sequence shown here is derived from an EMBL/GenBank/DDBJ whole genome shotgun (WGS) entry which is preliminary data.</text>
</comment>
<protein>
    <recommendedName>
        <fullName evidence="1">Ice-binding protein C-terminal domain-containing protein</fullName>
    </recommendedName>
</protein>
<dbReference type="EMBL" id="BMXV01000004">
    <property type="protein sequence ID" value="GGY74085.1"/>
    <property type="molecule type" value="Genomic_DNA"/>
</dbReference>
<dbReference type="InterPro" id="IPR010607">
    <property type="entry name" value="DUF1194"/>
</dbReference>
<name>A0ABQ3B1W5_9GAMM</name>
<dbReference type="Pfam" id="PF06707">
    <property type="entry name" value="DUF1194"/>
    <property type="match status" value="1"/>
</dbReference>
<evidence type="ECO:0000313" key="2">
    <source>
        <dbReference type="EMBL" id="GGY74085.1"/>
    </source>
</evidence>
<reference evidence="3" key="1">
    <citation type="journal article" date="2019" name="Int. J. Syst. Evol. Microbiol.">
        <title>The Global Catalogue of Microorganisms (GCM) 10K type strain sequencing project: providing services to taxonomists for standard genome sequencing and annotation.</title>
        <authorList>
            <consortium name="The Broad Institute Genomics Platform"/>
            <consortium name="The Broad Institute Genome Sequencing Center for Infectious Disease"/>
            <person name="Wu L."/>
            <person name="Ma J."/>
        </authorList>
    </citation>
    <scope>NUCLEOTIDE SEQUENCE [LARGE SCALE GENOMIC DNA]</scope>
    <source>
        <strain evidence="3">KCTC 22280</strain>
    </source>
</reference>
<evidence type="ECO:0000313" key="3">
    <source>
        <dbReference type="Proteomes" id="UP000601597"/>
    </source>
</evidence>
<dbReference type="NCBIfam" id="TIGR02595">
    <property type="entry name" value="PEP_CTERM"/>
    <property type="match status" value="1"/>
</dbReference>
<sequence>MLAASLVFGIGSAQAVPIPVDLELAMTIDVSGSVDGTDYALQRQGYVDAFNNASLQNDMLSGDLGQIAVSVFFFGTDGHQWSPGWQLIDSAAAAGNFATTLAGTNRPESGSTNIAAGIDTAAGTFGNTYIGTRQLIDVSGDGSQSMNGCYFSDLSCTTLQGSRDAFLDGSANRAINALWINDRDYFGNTGSETINSLDYGETNVIGGTDSFQLAISGFSDFGEAIGTKLKAEFTGEPPTTSVPEPTTLSLMLLGLLGLGASRRRLKAA</sequence>
<dbReference type="InterPro" id="IPR013424">
    <property type="entry name" value="Ice-binding_C"/>
</dbReference>
<keyword evidence="3" id="KW-1185">Reference proteome</keyword>
<organism evidence="2 3">
    <name type="scientific">Marinobacter zhanjiangensis</name>
    <dbReference type="NCBI Taxonomy" id="578215"/>
    <lineage>
        <taxon>Bacteria</taxon>
        <taxon>Pseudomonadati</taxon>
        <taxon>Pseudomonadota</taxon>
        <taxon>Gammaproteobacteria</taxon>
        <taxon>Pseudomonadales</taxon>
        <taxon>Marinobacteraceae</taxon>
        <taxon>Marinobacter</taxon>
    </lineage>
</organism>
<dbReference type="Proteomes" id="UP000601597">
    <property type="component" value="Unassembled WGS sequence"/>
</dbReference>